<dbReference type="InterPro" id="IPR011006">
    <property type="entry name" value="CheY-like_superfamily"/>
</dbReference>
<dbReference type="STRING" id="927664.SAMN05421780_101473"/>
<dbReference type="GO" id="GO:0045893">
    <property type="term" value="P:positive regulation of DNA-templated transcription"/>
    <property type="evidence" value="ECO:0007669"/>
    <property type="project" value="UniProtKB-ARBA"/>
</dbReference>
<keyword evidence="13" id="KW-1185">Reference proteome</keyword>
<dbReference type="PANTHER" id="PTHR48111:SF50">
    <property type="entry name" value="KDP OPERON TRANSCRIPTIONAL REGULATORY PROTEIN KDPE"/>
    <property type="match status" value="1"/>
</dbReference>
<dbReference type="Proteomes" id="UP000199514">
    <property type="component" value="Unassembled WGS sequence"/>
</dbReference>
<keyword evidence="5" id="KW-0805">Transcription regulation</keyword>
<dbReference type="FunFam" id="3.40.50.2300:FF:000021">
    <property type="entry name" value="Two-component system response regulator KdpE"/>
    <property type="match status" value="1"/>
</dbReference>
<dbReference type="GO" id="GO:0000156">
    <property type="term" value="F:phosphorelay response regulator activity"/>
    <property type="evidence" value="ECO:0007669"/>
    <property type="project" value="TreeGrafter"/>
</dbReference>
<keyword evidence="6 9" id="KW-0238">DNA-binding</keyword>
<dbReference type="SMART" id="SM00448">
    <property type="entry name" value="REC"/>
    <property type="match status" value="1"/>
</dbReference>
<dbReference type="RefSeq" id="WP_091506649.1">
    <property type="nucleotide sequence ID" value="NZ_FOLE01000001.1"/>
</dbReference>
<feature type="domain" description="OmpR/PhoB-type" evidence="11">
    <location>
        <begin position="128"/>
        <end position="227"/>
    </location>
</feature>
<dbReference type="PANTHER" id="PTHR48111">
    <property type="entry name" value="REGULATOR OF RPOS"/>
    <property type="match status" value="1"/>
</dbReference>
<protein>
    <submittedName>
        <fullName evidence="12">Two-component system, OmpR family, KDP operon response regulator KdpE</fullName>
    </submittedName>
</protein>
<dbReference type="PROSITE" id="PS50110">
    <property type="entry name" value="RESPONSE_REGULATORY"/>
    <property type="match status" value="1"/>
</dbReference>
<proteinExistence type="predicted"/>
<evidence type="ECO:0000256" key="7">
    <source>
        <dbReference type="ARBA" id="ARBA00023163"/>
    </source>
</evidence>
<dbReference type="CDD" id="cd00383">
    <property type="entry name" value="trans_reg_C"/>
    <property type="match status" value="1"/>
</dbReference>
<dbReference type="GO" id="GO:0032993">
    <property type="term" value="C:protein-DNA complex"/>
    <property type="evidence" value="ECO:0007669"/>
    <property type="project" value="TreeGrafter"/>
</dbReference>
<evidence type="ECO:0000256" key="1">
    <source>
        <dbReference type="ARBA" id="ARBA00004496"/>
    </source>
</evidence>
<keyword evidence="3 8" id="KW-0597">Phosphoprotein</keyword>
<sequence>MQPSNAILVIDDEPQIRRLLQITLEANDYIVHEAADGKQGLQMAAQWQPALIILDLQLPDTDGKVVLQKLREFTQQPIIILSARTQEDEIIQALDSGANDYLTKPFRTGELLARVRLAMRQSTPQVLPQQLTFGNLSIDLQAHTVRKNNEIIKLTTTEYSLLALLAQNAGRVLTHQFILKQIWGLHYTDQTQYLRVFVAQLRKKIEDNPTKPVFLNTESGIGYRFGQ</sequence>
<dbReference type="Pfam" id="PF00486">
    <property type="entry name" value="Trans_reg_C"/>
    <property type="match status" value="1"/>
</dbReference>
<keyword evidence="7" id="KW-0804">Transcription</keyword>
<evidence type="ECO:0000259" key="10">
    <source>
        <dbReference type="PROSITE" id="PS50110"/>
    </source>
</evidence>
<dbReference type="SUPFAM" id="SSF52172">
    <property type="entry name" value="CheY-like"/>
    <property type="match status" value="1"/>
</dbReference>
<feature type="DNA-binding region" description="OmpR/PhoB-type" evidence="9">
    <location>
        <begin position="128"/>
        <end position="227"/>
    </location>
</feature>
<dbReference type="InterPro" id="IPR036388">
    <property type="entry name" value="WH-like_DNA-bd_sf"/>
</dbReference>
<dbReference type="EMBL" id="FOLE01000001">
    <property type="protein sequence ID" value="SFB78579.1"/>
    <property type="molecule type" value="Genomic_DNA"/>
</dbReference>
<evidence type="ECO:0000256" key="8">
    <source>
        <dbReference type="PROSITE-ProRule" id="PRU00169"/>
    </source>
</evidence>
<dbReference type="OrthoDB" id="9790442at2"/>
<organism evidence="12 13">
    <name type="scientific">Flexibacter flexilis DSM 6793</name>
    <dbReference type="NCBI Taxonomy" id="927664"/>
    <lineage>
        <taxon>Bacteria</taxon>
        <taxon>Pseudomonadati</taxon>
        <taxon>Bacteroidota</taxon>
        <taxon>Cytophagia</taxon>
        <taxon>Cytophagales</taxon>
        <taxon>Flexibacteraceae</taxon>
        <taxon>Flexibacter</taxon>
    </lineage>
</organism>
<evidence type="ECO:0000313" key="12">
    <source>
        <dbReference type="EMBL" id="SFB78579.1"/>
    </source>
</evidence>
<comment type="subcellular location">
    <subcellularLocation>
        <location evidence="1">Cytoplasm</location>
    </subcellularLocation>
</comment>
<dbReference type="GO" id="GO:0042802">
    <property type="term" value="F:identical protein binding"/>
    <property type="evidence" value="ECO:0007669"/>
    <property type="project" value="UniProtKB-ARBA"/>
</dbReference>
<dbReference type="PROSITE" id="PS51755">
    <property type="entry name" value="OMPR_PHOB"/>
    <property type="match status" value="1"/>
</dbReference>
<evidence type="ECO:0000256" key="9">
    <source>
        <dbReference type="PROSITE-ProRule" id="PRU01091"/>
    </source>
</evidence>
<feature type="domain" description="Response regulatory" evidence="10">
    <location>
        <begin position="6"/>
        <end position="119"/>
    </location>
</feature>
<gene>
    <name evidence="12" type="ORF">SAMN05421780_101473</name>
</gene>
<dbReference type="AlphaFoldDB" id="A0A1I1DU64"/>
<evidence type="ECO:0000256" key="2">
    <source>
        <dbReference type="ARBA" id="ARBA00022490"/>
    </source>
</evidence>
<dbReference type="GO" id="GO:0005829">
    <property type="term" value="C:cytosol"/>
    <property type="evidence" value="ECO:0007669"/>
    <property type="project" value="TreeGrafter"/>
</dbReference>
<name>A0A1I1DU64_9BACT</name>
<dbReference type="InterPro" id="IPR039420">
    <property type="entry name" value="WalR-like"/>
</dbReference>
<dbReference type="Pfam" id="PF00072">
    <property type="entry name" value="Response_reg"/>
    <property type="match status" value="1"/>
</dbReference>
<feature type="modified residue" description="4-aspartylphosphate" evidence="8">
    <location>
        <position position="55"/>
    </location>
</feature>
<dbReference type="Gene3D" id="1.10.10.10">
    <property type="entry name" value="Winged helix-like DNA-binding domain superfamily/Winged helix DNA-binding domain"/>
    <property type="match status" value="1"/>
</dbReference>
<evidence type="ECO:0000256" key="4">
    <source>
        <dbReference type="ARBA" id="ARBA00023012"/>
    </source>
</evidence>
<reference evidence="12 13" key="1">
    <citation type="submission" date="2016-10" db="EMBL/GenBank/DDBJ databases">
        <authorList>
            <person name="de Groot N.N."/>
        </authorList>
    </citation>
    <scope>NUCLEOTIDE SEQUENCE [LARGE SCALE GENOMIC DNA]</scope>
    <source>
        <strain evidence="12 13">DSM 6793</strain>
    </source>
</reference>
<evidence type="ECO:0000256" key="6">
    <source>
        <dbReference type="ARBA" id="ARBA00023125"/>
    </source>
</evidence>
<evidence type="ECO:0000256" key="3">
    <source>
        <dbReference type="ARBA" id="ARBA00022553"/>
    </source>
</evidence>
<evidence type="ECO:0000259" key="11">
    <source>
        <dbReference type="PROSITE" id="PS51755"/>
    </source>
</evidence>
<dbReference type="SMART" id="SM00862">
    <property type="entry name" value="Trans_reg_C"/>
    <property type="match status" value="1"/>
</dbReference>
<dbReference type="CDD" id="cd17620">
    <property type="entry name" value="REC_OmpR_KdpE-like"/>
    <property type="match status" value="1"/>
</dbReference>
<dbReference type="InterPro" id="IPR001789">
    <property type="entry name" value="Sig_transdc_resp-reg_receiver"/>
</dbReference>
<accession>A0A1I1DU64</accession>
<evidence type="ECO:0000313" key="13">
    <source>
        <dbReference type="Proteomes" id="UP000199514"/>
    </source>
</evidence>
<keyword evidence="4" id="KW-0902">Two-component regulatory system</keyword>
<dbReference type="Gene3D" id="3.40.50.2300">
    <property type="match status" value="1"/>
</dbReference>
<dbReference type="InterPro" id="IPR001867">
    <property type="entry name" value="OmpR/PhoB-type_DNA-bd"/>
</dbReference>
<dbReference type="GO" id="GO:0000987">
    <property type="term" value="F:cis-regulatory region sequence-specific DNA binding"/>
    <property type="evidence" value="ECO:0007669"/>
    <property type="project" value="UniProtKB-ARBA"/>
</dbReference>
<keyword evidence="2" id="KW-0963">Cytoplasm</keyword>
<evidence type="ECO:0000256" key="5">
    <source>
        <dbReference type="ARBA" id="ARBA00023015"/>
    </source>
</evidence>